<keyword evidence="2" id="KW-1185">Reference proteome</keyword>
<dbReference type="EMBL" id="JAMKBJ010000005">
    <property type="protein sequence ID" value="MCZ8537075.1"/>
    <property type="molecule type" value="Genomic_DNA"/>
</dbReference>
<accession>A0A9X3RCS3</accession>
<dbReference type="AlphaFoldDB" id="A0A9X3RCS3"/>
<comment type="caution">
    <text evidence="1">The sequence shown here is derived from an EMBL/GenBank/DDBJ whole genome shotgun (WGS) entry which is preliminary data.</text>
</comment>
<dbReference type="Pfam" id="PF13563">
    <property type="entry name" value="2_5_RNA_ligase2"/>
    <property type="match status" value="1"/>
</dbReference>
<reference evidence="1" key="1">
    <citation type="submission" date="2022-05" db="EMBL/GenBank/DDBJ databases">
        <authorList>
            <person name="Colautti A."/>
            <person name="Iacumin L."/>
        </authorList>
    </citation>
    <scope>NUCLEOTIDE SEQUENCE</scope>
    <source>
        <strain evidence="1">SK 55</strain>
    </source>
</reference>
<dbReference type="InterPro" id="IPR009097">
    <property type="entry name" value="Cyclic_Pdiesterase"/>
</dbReference>
<proteinExistence type="predicted"/>
<dbReference type="Gene3D" id="3.90.1140.10">
    <property type="entry name" value="Cyclic phosphodiesterase"/>
    <property type="match status" value="1"/>
</dbReference>
<gene>
    <name evidence="1" type="ORF">M9R32_07785</name>
</gene>
<dbReference type="Proteomes" id="UP001152173">
    <property type="component" value="Unassembled WGS sequence"/>
</dbReference>
<dbReference type="GO" id="GO:0016874">
    <property type="term" value="F:ligase activity"/>
    <property type="evidence" value="ECO:0007669"/>
    <property type="project" value="UniProtKB-KW"/>
</dbReference>
<protein>
    <submittedName>
        <fullName evidence="1">2'-5' RNA ligase family protein</fullName>
    </submittedName>
</protein>
<sequence>MQYFIGIVPSDEYKIKLIEFQQRWENNRITDVVEPHITLKAQGGLSLDEEWLGKVREVCHNFKPFQITLDQPMFFGDDILYLSANSKELLELHKSIVHEVSPSKDLIKKYFELDDFVPHMTIGKTTYGLSKLELIDMKELAEKELSPFPTFDVRFVRVYQESETNKYIKYLDIPLNCSN</sequence>
<organism evidence="1 2">
    <name type="scientific">Paenisporosarcina quisquiliarum</name>
    <dbReference type="NCBI Taxonomy" id="365346"/>
    <lineage>
        <taxon>Bacteria</taxon>
        <taxon>Bacillati</taxon>
        <taxon>Bacillota</taxon>
        <taxon>Bacilli</taxon>
        <taxon>Bacillales</taxon>
        <taxon>Caryophanaceae</taxon>
        <taxon>Paenisporosarcina</taxon>
    </lineage>
</organism>
<name>A0A9X3RCS3_9BACL</name>
<dbReference type="RefSeq" id="WP_269926169.1">
    <property type="nucleotide sequence ID" value="NZ_JAMKBJ010000005.1"/>
</dbReference>
<evidence type="ECO:0000313" key="2">
    <source>
        <dbReference type="Proteomes" id="UP001152173"/>
    </source>
</evidence>
<dbReference type="SUPFAM" id="SSF55144">
    <property type="entry name" value="LigT-like"/>
    <property type="match status" value="1"/>
</dbReference>
<evidence type="ECO:0000313" key="1">
    <source>
        <dbReference type="EMBL" id="MCZ8537075.1"/>
    </source>
</evidence>
<keyword evidence="1" id="KW-0436">Ligase</keyword>